<keyword evidence="3" id="KW-0865">Zymogen</keyword>
<dbReference type="InterPro" id="IPR043147">
    <property type="entry name" value="Penicillin_amidase_A-knob"/>
</dbReference>
<comment type="similarity">
    <text evidence="1">Belongs to the peptidase S45 family.</text>
</comment>
<dbReference type="Gene3D" id="1.10.1400.10">
    <property type="match status" value="1"/>
</dbReference>
<name>A0ABS9V0H1_9BACT</name>
<evidence type="ECO:0000313" key="5">
    <source>
        <dbReference type="Proteomes" id="UP001165489"/>
    </source>
</evidence>
<dbReference type="Pfam" id="PF01804">
    <property type="entry name" value="Penicil_amidase"/>
    <property type="match status" value="1"/>
</dbReference>
<dbReference type="EMBL" id="JAKZGP010000024">
    <property type="protein sequence ID" value="MCH7409843.1"/>
    <property type="molecule type" value="Genomic_DNA"/>
</dbReference>
<keyword evidence="2" id="KW-0378">Hydrolase</keyword>
<evidence type="ECO:0000313" key="4">
    <source>
        <dbReference type="EMBL" id="MCH7409843.1"/>
    </source>
</evidence>
<dbReference type="InterPro" id="IPR014395">
    <property type="entry name" value="Pen/GL7ACA/AHL_acylase"/>
</dbReference>
<evidence type="ECO:0000256" key="2">
    <source>
        <dbReference type="ARBA" id="ARBA00022801"/>
    </source>
</evidence>
<dbReference type="PANTHER" id="PTHR34218">
    <property type="entry name" value="PEPTIDASE S45 PENICILLIN AMIDASE"/>
    <property type="match status" value="1"/>
</dbReference>
<proteinExistence type="inferred from homology"/>
<dbReference type="Gene3D" id="2.30.120.10">
    <property type="match status" value="1"/>
</dbReference>
<gene>
    <name evidence="4" type="ORF">MM239_10590</name>
</gene>
<dbReference type="Proteomes" id="UP001165489">
    <property type="component" value="Unassembled WGS sequence"/>
</dbReference>
<keyword evidence="5" id="KW-1185">Reference proteome</keyword>
<dbReference type="CDD" id="cd03747">
    <property type="entry name" value="Ntn_PGA_like"/>
    <property type="match status" value="1"/>
</dbReference>
<dbReference type="Gene3D" id="3.60.20.10">
    <property type="entry name" value="Glutamine Phosphoribosylpyrophosphate, subunit 1, domain 1"/>
    <property type="match status" value="1"/>
</dbReference>
<dbReference type="InterPro" id="IPR029055">
    <property type="entry name" value="Ntn_hydrolases_N"/>
</dbReference>
<dbReference type="RefSeq" id="WP_241348212.1">
    <property type="nucleotide sequence ID" value="NZ_JAKZGP010000024.1"/>
</dbReference>
<accession>A0ABS9V0H1</accession>
<dbReference type="PIRSF" id="PIRSF001227">
    <property type="entry name" value="Pen_acylase"/>
    <property type="match status" value="1"/>
</dbReference>
<evidence type="ECO:0000256" key="3">
    <source>
        <dbReference type="ARBA" id="ARBA00023145"/>
    </source>
</evidence>
<dbReference type="PANTHER" id="PTHR34218:SF5">
    <property type="entry name" value="PENICILLIN ACYLASE FAMILY PROTEIN"/>
    <property type="match status" value="1"/>
</dbReference>
<sequence>MKKILFALLGVFFLLIVGFQIISHLYSPKYHGEIVLDELKSDADIFYDNYGIPHIYAENEHDAYFSLGFVHAQDRLFQMEMMRRVGSGTLAELLGEELLDVDKFFRTLGIPKHATWSNSLWESQIDTPWKDATDAYIAGVNSFIENGKLPIEYTLLGSKPRPFTSEDVHSIIGYMSFTFAMAMKTDPLVTKMVRTLAPSYLEVLSIHTLPSHHVIPNNYPKRTEEGKIQSDKLLSLLDKLPVPLLEGSNSWVISPQRTSSGEVLFLNDTHIGFAQPSVWYEAHIIYPDYSYYGNHLAGVPFGLVGHTRTHSYGLTMFENDDQDFYEEQVDPKNANQTIYNEGFAPIKSRIEKIPVKGKASIDFEIRETIHGPIMNDVIPEIGKLTANPVSSWWVYVLEPTRALEATYKLSHASHIQEMEAAVSLIHAPGLNVMYGDKQGNIAWWAAAKLPIRPKHVNSKVFLDGRTDGDEPEGWIPFEENPMSVNPEAGFVASANNQPDTLSNGIFYPGYYYPGDRWDRIAKVISAKTDWTQESIKELQLESINENHPINAKSMIEVVNPDLFKGYEPVRASLENWKGDHHLNNIAPTLYYKWLFHTLKLMMSDELGQEDFESFLNTFLYIRSVPTLLRTENSPWWNNVNTEQEETRREIIENALTISLEELKNQLGKNSKKWTWEKVVTLEHEHPLGAKKPLDRIFNVKAPVVEANEEAVNKLAFQLNGSGIYKVKSGPAMRIVLDFANVESSESILPTGQSGNLFSHHYKDQAEMYSTGQYRPQLMNESTIKKESRNNLKLKTKKDNHHP</sequence>
<dbReference type="SUPFAM" id="SSF56235">
    <property type="entry name" value="N-terminal nucleophile aminohydrolases (Ntn hydrolases)"/>
    <property type="match status" value="1"/>
</dbReference>
<comment type="caution">
    <text evidence="4">The sequence shown here is derived from an EMBL/GenBank/DDBJ whole genome shotgun (WGS) entry which is preliminary data.</text>
</comment>
<dbReference type="InterPro" id="IPR023343">
    <property type="entry name" value="Penicillin_amidase_dom1"/>
</dbReference>
<evidence type="ECO:0000256" key="1">
    <source>
        <dbReference type="ARBA" id="ARBA00006586"/>
    </source>
</evidence>
<dbReference type="InterPro" id="IPR002692">
    <property type="entry name" value="S45"/>
</dbReference>
<organism evidence="4 5">
    <name type="scientific">Belliella filtrata</name>
    <dbReference type="NCBI Taxonomy" id="2923435"/>
    <lineage>
        <taxon>Bacteria</taxon>
        <taxon>Pseudomonadati</taxon>
        <taxon>Bacteroidota</taxon>
        <taxon>Cytophagia</taxon>
        <taxon>Cytophagales</taxon>
        <taxon>Cyclobacteriaceae</taxon>
        <taxon>Belliella</taxon>
    </lineage>
</organism>
<reference evidence="4" key="1">
    <citation type="submission" date="2022-03" db="EMBL/GenBank/DDBJ databases">
        <title>De novo assembled genomes of Belliella spp. (Cyclobacteriaceae) strains.</title>
        <authorList>
            <person name="Szabo A."/>
            <person name="Korponai K."/>
            <person name="Felfoldi T."/>
        </authorList>
    </citation>
    <scope>NUCLEOTIDE SEQUENCE</scope>
    <source>
        <strain evidence="4">DSM 111904</strain>
    </source>
</reference>
<dbReference type="InterPro" id="IPR043146">
    <property type="entry name" value="Penicillin_amidase_N_B-knob"/>
</dbReference>
<dbReference type="Gene3D" id="1.10.439.10">
    <property type="entry name" value="Penicillin Amidohydrolase, domain 1"/>
    <property type="match status" value="1"/>
</dbReference>
<protein>
    <submittedName>
        <fullName evidence="4">Penicillin acylase family protein</fullName>
    </submittedName>
</protein>